<evidence type="ECO:0000313" key="2">
    <source>
        <dbReference type="Proteomes" id="UP000006637"/>
    </source>
</evidence>
<evidence type="ECO:0008006" key="3">
    <source>
        <dbReference type="Google" id="ProtNLM"/>
    </source>
</evidence>
<gene>
    <name evidence="1" type="ordered locus">Rxyl_2764</name>
</gene>
<proteinExistence type="predicted"/>
<evidence type="ECO:0000313" key="1">
    <source>
        <dbReference type="EMBL" id="ABG05678.1"/>
    </source>
</evidence>
<dbReference type="HOGENOM" id="CLU_1804773_0_0_11"/>
<dbReference type="EMBL" id="CP000386">
    <property type="protein sequence ID" value="ABG05678.1"/>
    <property type="molecule type" value="Genomic_DNA"/>
</dbReference>
<dbReference type="RefSeq" id="WP_011565687.1">
    <property type="nucleotide sequence ID" value="NC_008148.1"/>
</dbReference>
<keyword evidence="2" id="KW-1185">Reference proteome</keyword>
<dbReference type="AlphaFoldDB" id="Q1ASF0"/>
<reference evidence="1 2" key="1">
    <citation type="submission" date="2006-06" db="EMBL/GenBank/DDBJ databases">
        <title>Complete sequence of Rubrobacter xylanophilus DSM 9941.</title>
        <authorList>
            <consortium name="US DOE Joint Genome Institute"/>
            <person name="Copeland A."/>
            <person name="Lucas S."/>
            <person name="Lapidus A."/>
            <person name="Barry K."/>
            <person name="Detter J.C."/>
            <person name="Glavina del Rio T."/>
            <person name="Hammon N."/>
            <person name="Israni S."/>
            <person name="Dalin E."/>
            <person name="Tice H."/>
            <person name="Pitluck S."/>
            <person name="Munk A.C."/>
            <person name="Brettin T."/>
            <person name="Bruce D."/>
            <person name="Han C."/>
            <person name="Tapia R."/>
            <person name="Gilna P."/>
            <person name="Schmutz J."/>
            <person name="Larimer F."/>
            <person name="Land M."/>
            <person name="Hauser L."/>
            <person name="Kyrpides N."/>
            <person name="Lykidis A."/>
            <person name="da Costa M.S."/>
            <person name="Rainey F.A."/>
            <person name="Empadinhas N."/>
            <person name="Jolivet E."/>
            <person name="Battista J.R."/>
            <person name="Richardson P."/>
        </authorList>
    </citation>
    <scope>NUCLEOTIDE SEQUENCE [LARGE SCALE GENOMIC DNA]</scope>
    <source>
        <strain evidence="2">DSM 9941 / NBRC 16129 / PRD-1</strain>
    </source>
</reference>
<sequence>MEQDATRKALLSSGASAAEGLLRACSSGDGPQRLQMVRDLAQDLKRQLEALSSLPRAEASSDALAEAALRCGDVATLAACNAGALPPEGRDLALEAARRAREVTAGVLAGLEREGEAPENALRDARSADWRASLALRQLGERA</sequence>
<name>Q1ASF0_RUBXD</name>
<dbReference type="Proteomes" id="UP000006637">
    <property type="component" value="Chromosome"/>
</dbReference>
<accession>Q1ASF0</accession>
<dbReference type="KEGG" id="rxy:Rxyl_2764"/>
<organism evidence="1 2">
    <name type="scientific">Rubrobacter xylanophilus (strain DSM 9941 / JCM 11954 / NBRC 16129 / PRD-1)</name>
    <dbReference type="NCBI Taxonomy" id="266117"/>
    <lineage>
        <taxon>Bacteria</taxon>
        <taxon>Bacillati</taxon>
        <taxon>Actinomycetota</taxon>
        <taxon>Rubrobacteria</taxon>
        <taxon>Rubrobacterales</taxon>
        <taxon>Rubrobacteraceae</taxon>
        <taxon>Rubrobacter</taxon>
    </lineage>
</organism>
<protein>
    <recommendedName>
        <fullName evidence="3">Cyclodeaminase/cyclohydrolase domain-containing protein</fullName>
    </recommendedName>
</protein>